<dbReference type="SUPFAM" id="SSF103473">
    <property type="entry name" value="MFS general substrate transporter"/>
    <property type="match status" value="2"/>
</dbReference>
<feature type="transmembrane region" description="Helical" evidence="2">
    <location>
        <begin position="12"/>
        <end position="36"/>
    </location>
</feature>
<dbReference type="AlphaFoldDB" id="A0A9W4TWF1"/>
<evidence type="ECO:0000313" key="3">
    <source>
        <dbReference type="EMBL" id="CAI5756928.1"/>
    </source>
</evidence>
<dbReference type="InterPro" id="IPR036259">
    <property type="entry name" value="MFS_trans_sf"/>
</dbReference>
<evidence type="ECO:0000256" key="1">
    <source>
        <dbReference type="ARBA" id="ARBA00004141"/>
    </source>
</evidence>
<feature type="transmembrane region" description="Helical" evidence="2">
    <location>
        <begin position="332"/>
        <end position="356"/>
    </location>
</feature>
<feature type="transmembrane region" description="Helical" evidence="2">
    <location>
        <begin position="436"/>
        <end position="456"/>
    </location>
</feature>
<dbReference type="OrthoDB" id="18110at2759"/>
<protein>
    <recommendedName>
        <fullName evidence="5">Major facilitator superfamily (MFS) profile domain-containing protein</fullName>
    </recommendedName>
</protein>
<gene>
    <name evidence="3" type="ORF">CANVERA_P1445</name>
</gene>
<dbReference type="GO" id="GO:0022857">
    <property type="term" value="F:transmembrane transporter activity"/>
    <property type="evidence" value="ECO:0007669"/>
    <property type="project" value="InterPro"/>
</dbReference>
<keyword evidence="4" id="KW-1185">Reference proteome</keyword>
<organism evidence="3 4">
    <name type="scientific">Candida verbasci</name>
    <dbReference type="NCBI Taxonomy" id="1227364"/>
    <lineage>
        <taxon>Eukaryota</taxon>
        <taxon>Fungi</taxon>
        <taxon>Dikarya</taxon>
        <taxon>Ascomycota</taxon>
        <taxon>Saccharomycotina</taxon>
        <taxon>Pichiomycetes</taxon>
        <taxon>Debaryomycetaceae</taxon>
        <taxon>Candida/Lodderomyces clade</taxon>
        <taxon>Candida</taxon>
    </lineage>
</organism>
<comment type="subcellular location">
    <subcellularLocation>
        <location evidence="1">Membrane</location>
        <topology evidence="1">Multi-pass membrane protein</topology>
    </subcellularLocation>
</comment>
<feature type="transmembrane region" description="Helical" evidence="2">
    <location>
        <begin position="462"/>
        <end position="482"/>
    </location>
</feature>
<sequence length="501" mass="55594">MNPIYKKYSILNYLAFNYAGFASIAIVVFLVSTQPFYIKEVIGIEPQPGTTKDQKIGYLIGLLGFFDETTSMISAPLIGTLNDKLNRLNYSGSKIIQSSSFLILSIALFGYGFINSRLVPDMFIFRCVFAIGVTGVMSMITVLLNELTLSDFELRKLLFWKNSVEYQPVDESNQVDVKTNGKFSAIMGVSTGLGAIVSVSVLVTLPVKLANSWDIDMKWGLKYSYLIVMFFAIISFAMLMLFLYDNNKIPQQELTLDEEKRPYLEILKQGIEFSKHNKQAQYAYVGALVARSTTVATSMFIPLLVYNWYYNVGDCKIGNGNWAGKISCYDGYIFSAILTGVAQTIALVSAPLWGYLIDSPKFGKFKTLALSGLIGAIGNLGLSFINNDFKKYNPKTFTCFLFVSIIGLSQIGLVISSMSVLSAINNAHDIMGSLSGLYSFSGGIGIMIITLVGGFISDYWILGPFFILGLLNLLILVTFYSFMRGENYKQDFEDEDNGVHI</sequence>
<dbReference type="GO" id="GO:0016020">
    <property type="term" value="C:membrane"/>
    <property type="evidence" value="ECO:0007669"/>
    <property type="project" value="UniProtKB-SubCell"/>
</dbReference>
<keyword evidence="2" id="KW-0812">Transmembrane</keyword>
<keyword evidence="2" id="KW-1133">Transmembrane helix</keyword>
<feature type="transmembrane region" description="Helical" evidence="2">
    <location>
        <begin position="282"/>
        <end position="304"/>
    </location>
</feature>
<accession>A0A9W4TWF1</accession>
<feature type="transmembrane region" description="Helical" evidence="2">
    <location>
        <begin position="183"/>
        <end position="203"/>
    </location>
</feature>
<feature type="transmembrane region" description="Helical" evidence="2">
    <location>
        <begin position="223"/>
        <end position="244"/>
    </location>
</feature>
<dbReference type="Gene3D" id="1.20.1250.20">
    <property type="entry name" value="MFS general substrate transporter like domains"/>
    <property type="match status" value="2"/>
</dbReference>
<evidence type="ECO:0008006" key="5">
    <source>
        <dbReference type="Google" id="ProtNLM"/>
    </source>
</evidence>
<feature type="transmembrane region" description="Helical" evidence="2">
    <location>
        <begin position="56"/>
        <end position="78"/>
    </location>
</feature>
<dbReference type="PANTHER" id="PTHR23524:SF1">
    <property type="entry name" value="MRH DOMAIN-CONTAINING PROTEIN-RELATED"/>
    <property type="match status" value="1"/>
</dbReference>
<dbReference type="Pfam" id="PF07690">
    <property type="entry name" value="MFS_1"/>
    <property type="match status" value="1"/>
</dbReference>
<name>A0A9W4TWF1_9ASCO</name>
<dbReference type="Proteomes" id="UP001152885">
    <property type="component" value="Unassembled WGS sequence"/>
</dbReference>
<keyword evidence="2" id="KW-0472">Membrane</keyword>
<reference evidence="3" key="1">
    <citation type="submission" date="2022-12" db="EMBL/GenBank/DDBJ databases">
        <authorList>
            <person name="Brejova B."/>
        </authorList>
    </citation>
    <scope>NUCLEOTIDE SEQUENCE</scope>
</reference>
<dbReference type="EMBL" id="CANTUO010000001">
    <property type="protein sequence ID" value="CAI5756928.1"/>
    <property type="molecule type" value="Genomic_DNA"/>
</dbReference>
<dbReference type="PANTHER" id="PTHR23524">
    <property type="entry name" value="TRANSPORTER, PUTATIVE (AFU_ORTHOLOGUE AFUA_8G04850)-RELATED"/>
    <property type="match status" value="1"/>
</dbReference>
<comment type="caution">
    <text evidence="3">The sequence shown here is derived from an EMBL/GenBank/DDBJ whole genome shotgun (WGS) entry which is preliminary data.</text>
</comment>
<feature type="transmembrane region" description="Helical" evidence="2">
    <location>
        <begin position="368"/>
        <end position="385"/>
    </location>
</feature>
<feature type="transmembrane region" description="Helical" evidence="2">
    <location>
        <begin position="123"/>
        <end position="145"/>
    </location>
</feature>
<evidence type="ECO:0000313" key="4">
    <source>
        <dbReference type="Proteomes" id="UP001152885"/>
    </source>
</evidence>
<evidence type="ECO:0000256" key="2">
    <source>
        <dbReference type="SAM" id="Phobius"/>
    </source>
</evidence>
<dbReference type="InterPro" id="IPR011701">
    <property type="entry name" value="MFS"/>
</dbReference>
<feature type="transmembrane region" description="Helical" evidence="2">
    <location>
        <begin position="99"/>
        <end position="117"/>
    </location>
</feature>
<proteinExistence type="predicted"/>
<feature type="transmembrane region" description="Helical" evidence="2">
    <location>
        <begin position="400"/>
        <end position="424"/>
    </location>
</feature>